<keyword evidence="1" id="KW-0245">EGF-like domain</keyword>
<reference evidence="3 4" key="1">
    <citation type="submission" date="2018-11" db="EMBL/GenBank/DDBJ databases">
        <authorList>
            <consortium name="Pathogen Informatics"/>
        </authorList>
    </citation>
    <scope>NUCLEOTIDE SEQUENCE [LARGE SCALE GENOMIC DNA]</scope>
</reference>
<sequence>TITSLTISDETINFGENAIGKSSNIQKDAACSLGLCQHNSICIPTNVHNGFICDCSNVKGYEGEFCERKILKCSRVTCGNGTCEYGIDGTQFCKCPIGRYGDRCQLLETDDIIESIEFNGETSYIVLPKSKTLRNFSVCFLILCISKKKI</sequence>
<accession>A0A3P7G7E5</accession>
<keyword evidence="1" id="KW-1015">Disulfide bond</keyword>
<proteinExistence type="predicted"/>
<name>A0A3P7G7E5_WUCBA</name>
<dbReference type="Gene3D" id="2.10.25.10">
    <property type="entry name" value="Laminin"/>
    <property type="match status" value="1"/>
</dbReference>
<dbReference type="SUPFAM" id="SSF57196">
    <property type="entry name" value="EGF/Laminin"/>
    <property type="match status" value="1"/>
</dbReference>
<feature type="domain" description="EGF-like" evidence="2">
    <location>
        <begin position="27"/>
        <end position="67"/>
    </location>
</feature>
<feature type="disulfide bond" evidence="1">
    <location>
        <begin position="95"/>
        <end position="104"/>
    </location>
</feature>
<comment type="caution">
    <text evidence="1">Lacks conserved residue(s) required for the propagation of feature annotation.</text>
</comment>
<evidence type="ECO:0000313" key="4">
    <source>
        <dbReference type="Proteomes" id="UP000270924"/>
    </source>
</evidence>
<protein>
    <recommendedName>
        <fullName evidence="2">EGF-like domain-containing protein</fullName>
    </recommendedName>
</protein>
<dbReference type="Proteomes" id="UP000270924">
    <property type="component" value="Unassembled WGS sequence"/>
</dbReference>
<gene>
    <name evidence="3" type="ORF">WBA_LOCUS9712</name>
</gene>
<dbReference type="SMART" id="SM00181">
    <property type="entry name" value="EGF"/>
    <property type="match status" value="2"/>
</dbReference>
<dbReference type="PROSITE" id="PS50026">
    <property type="entry name" value="EGF_3"/>
    <property type="match status" value="2"/>
</dbReference>
<organism evidence="3 4">
    <name type="scientific">Wuchereria bancrofti</name>
    <dbReference type="NCBI Taxonomy" id="6293"/>
    <lineage>
        <taxon>Eukaryota</taxon>
        <taxon>Metazoa</taxon>
        <taxon>Ecdysozoa</taxon>
        <taxon>Nematoda</taxon>
        <taxon>Chromadorea</taxon>
        <taxon>Rhabditida</taxon>
        <taxon>Spirurina</taxon>
        <taxon>Spiruromorpha</taxon>
        <taxon>Filarioidea</taxon>
        <taxon>Onchocercidae</taxon>
        <taxon>Wuchereria</taxon>
    </lineage>
</organism>
<keyword evidence="4" id="KW-1185">Reference proteome</keyword>
<evidence type="ECO:0000256" key="1">
    <source>
        <dbReference type="PROSITE-ProRule" id="PRU00076"/>
    </source>
</evidence>
<feature type="disulfide bond" evidence="1">
    <location>
        <begin position="36"/>
        <end position="53"/>
    </location>
</feature>
<dbReference type="EMBL" id="UYWW01010049">
    <property type="protein sequence ID" value="VDM17375.1"/>
    <property type="molecule type" value="Genomic_DNA"/>
</dbReference>
<dbReference type="InterPro" id="IPR000742">
    <property type="entry name" value="EGF"/>
</dbReference>
<feature type="domain" description="EGF-like" evidence="2">
    <location>
        <begin position="69"/>
        <end position="105"/>
    </location>
</feature>
<feature type="disulfide bond" evidence="1">
    <location>
        <begin position="73"/>
        <end position="83"/>
    </location>
</feature>
<evidence type="ECO:0000313" key="3">
    <source>
        <dbReference type="EMBL" id="VDM17375.1"/>
    </source>
</evidence>
<dbReference type="OrthoDB" id="10055367at2759"/>
<feature type="non-terminal residue" evidence="3">
    <location>
        <position position="1"/>
    </location>
</feature>
<evidence type="ECO:0000259" key="2">
    <source>
        <dbReference type="PROSITE" id="PS50026"/>
    </source>
</evidence>
<dbReference type="AlphaFoldDB" id="A0A3P7G7E5"/>
<dbReference type="PROSITE" id="PS00022">
    <property type="entry name" value="EGF_1"/>
    <property type="match status" value="1"/>
</dbReference>
<dbReference type="InParanoid" id="A0A3P7G7E5"/>